<sequence>MAAGRTLSMVIAAPRAVPEFSCRRAHAQTLNRRMAGKMRGRKISLPEVQSPGFHSRSVALDWSLSAHILLKSTAGTLKHISK</sequence>
<gene>
    <name evidence="1" type="ORF">DPMN_165295</name>
</gene>
<accession>A0A9D4IUH1</accession>
<evidence type="ECO:0000313" key="1">
    <source>
        <dbReference type="EMBL" id="KAH3787175.1"/>
    </source>
</evidence>
<protein>
    <submittedName>
        <fullName evidence="1">Uncharacterized protein</fullName>
    </submittedName>
</protein>
<comment type="caution">
    <text evidence="1">The sequence shown here is derived from an EMBL/GenBank/DDBJ whole genome shotgun (WGS) entry which is preliminary data.</text>
</comment>
<dbReference type="EMBL" id="JAIWYP010000008">
    <property type="protein sequence ID" value="KAH3787175.1"/>
    <property type="molecule type" value="Genomic_DNA"/>
</dbReference>
<reference evidence="1" key="1">
    <citation type="journal article" date="2019" name="bioRxiv">
        <title>The Genome of the Zebra Mussel, Dreissena polymorpha: A Resource for Invasive Species Research.</title>
        <authorList>
            <person name="McCartney M.A."/>
            <person name="Auch B."/>
            <person name="Kono T."/>
            <person name="Mallez S."/>
            <person name="Zhang Y."/>
            <person name="Obille A."/>
            <person name="Becker A."/>
            <person name="Abrahante J.E."/>
            <person name="Garbe J."/>
            <person name="Badalamenti J.P."/>
            <person name="Herman A."/>
            <person name="Mangelson H."/>
            <person name="Liachko I."/>
            <person name="Sullivan S."/>
            <person name="Sone E.D."/>
            <person name="Koren S."/>
            <person name="Silverstein K.A.T."/>
            <person name="Beckman K.B."/>
            <person name="Gohl D.M."/>
        </authorList>
    </citation>
    <scope>NUCLEOTIDE SEQUENCE</scope>
    <source>
        <strain evidence="1">Duluth1</strain>
        <tissue evidence="1">Whole animal</tissue>
    </source>
</reference>
<reference evidence="1" key="2">
    <citation type="submission" date="2020-11" db="EMBL/GenBank/DDBJ databases">
        <authorList>
            <person name="McCartney M.A."/>
            <person name="Auch B."/>
            <person name="Kono T."/>
            <person name="Mallez S."/>
            <person name="Becker A."/>
            <person name="Gohl D.M."/>
            <person name="Silverstein K.A.T."/>
            <person name="Koren S."/>
            <person name="Bechman K.B."/>
            <person name="Herman A."/>
            <person name="Abrahante J.E."/>
            <person name="Garbe J."/>
        </authorList>
    </citation>
    <scope>NUCLEOTIDE SEQUENCE</scope>
    <source>
        <strain evidence="1">Duluth1</strain>
        <tissue evidence="1">Whole animal</tissue>
    </source>
</reference>
<dbReference type="Proteomes" id="UP000828390">
    <property type="component" value="Unassembled WGS sequence"/>
</dbReference>
<organism evidence="1 2">
    <name type="scientific">Dreissena polymorpha</name>
    <name type="common">Zebra mussel</name>
    <name type="synonym">Mytilus polymorpha</name>
    <dbReference type="NCBI Taxonomy" id="45954"/>
    <lineage>
        <taxon>Eukaryota</taxon>
        <taxon>Metazoa</taxon>
        <taxon>Spiralia</taxon>
        <taxon>Lophotrochozoa</taxon>
        <taxon>Mollusca</taxon>
        <taxon>Bivalvia</taxon>
        <taxon>Autobranchia</taxon>
        <taxon>Heteroconchia</taxon>
        <taxon>Euheterodonta</taxon>
        <taxon>Imparidentia</taxon>
        <taxon>Neoheterodontei</taxon>
        <taxon>Myida</taxon>
        <taxon>Dreissenoidea</taxon>
        <taxon>Dreissenidae</taxon>
        <taxon>Dreissena</taxon>
    </lineage>
</organism>
<keyword evidence="2" id="KW-1185">Reference proteome</keyword>
<proteinExistence type="predicted"/>
<dbReference type="AlphaFoldDB" id="A0A9D4IUH1"/>
<evidence type="ECO:0000313" key="2">
    <source>
        <dbReference type="Proteomes" id="UP000828390"/>
    </source>
</evidence>
<name>A0A9D4IUH1_DREPO</name>